<keyword evidence="10" id="KW-1185">Reference proteome</keyword>
<dbReference type="GO" id="GO:0016020">
    <property type="term" value="C:membrane"/>
    <property type="evidence" value="ECO:0007669"/>
    <property type="project" value="TreeGrafter"/>
</dbReference>
<organism evidence="9 10">
    <name type="scientific">Owenia fusiformis</name>
    <name type="common">Polychaete worm</name>
    <dbReference type="NCBI Taxonomy" id="6347"/>
    <lineage>
        <taxon>Eukaryota</taxon>
        <taxon>Metazoa</taxon>
        <taxon>Spiralia</taxon>
        <taxon>Lophotrochozoa</taxon>
        <taxon>Annelida</taxon>
        <taxon>Polychaeta</taxon>
        <taxon>Sedentaria</taxon>
        <taxon>Canalipalpata</taxon>
        <taxon>Sabellida</taxon>
        <taxon>Oweniida</taxon>
        <taxon>Oweniidae</taxon>
        <taxon>Owenia</taxon>
    </lineage>
</organism>
<evidence type="ECO:0000256" key="4">
    <source>
        <dbReference type="ARBA" id="ARBA00022529"/>
    </source>
</evidence>
<dbReference type="Gene3D" id="2.60.40.4060">
    <property type="entry name" value="Reeler domain"/>
    <property type="match status" value="1"/>
</dbReference>
<evidence type="ECO:0000313" key="10">
    <source>
        <dbReference type="Proteomes" id="UP000749559"/>
    </source>
</evidence>
<dbReference type="GO" id="GO:0042742">
    <property type="term" value="P:defense response to bacterium"/>
    <property type="evidence" value="ECO:0007669"/>
    <property type="project" value="UniProtKB-KW"/>
</dbReference>
<keyword evidence="4" id="KW-0929">Antimicrobial</keyword>
<dbReference type="AlphaFoldDB" id="A0A8J1UGT9"/>
<gene>
    <name evidence="9" type="ORF">OFUS_LOCUS13699</name>
</gene>
<evidence type="ECO:0000256" key="3">
    <source>
        <dbReference type="ARBA" id="ARBA00022525"/>
    </source>
</evidence>
<dbReference type="OrthoDB" id="6020735at2759"/>
<dbReference type="CDD" id="cd08544">
    <property type="entry name" value="Reeler"/>
    <property type="match status" value="1"/>
</dbReference>
<keyword evidence="6" id="KW-0732">Signal</keyword>
<comment type="caution">
    <text evidence="9">The sequence shown here is derived from an EMBL/GenBank/DDBJ whole genome shotgun (WGS) entry which is preliminary data.</text>
</comment>
<dbReference type="InterPro" id="IPR042307">
    <property type="entry name" value="Reeler_sf"/>
</dbReference>
<reference evidence="9" key="1">
    <citation type="submission" date="2022-03" db="EMBL/GenBank/DDBJ databases">
        <authorList>
            <person name="Martin C."/>
        </authorList>
    </citation>
    <scope>NUCLEOTIDE SEQUENCE</scope>
</reference>
<name>A0A8J1UGT9_OWEFU</name>
<evidence type="ECO:0000256" key="5">
    <source>
        <dbReference type="ARBA" id="ARBA00022588"/>
    </source>
</evidence>
<dbReference type="Proteomes" id="UP000749559">
    <property type="component" value="Unassembled WGS sequence"/>
</dbReference>
<protein>
    <submittedName>
        <fullName evidence="9">Uncharacterized protein</fullName>
    </submittedName>
</protein>
<dbReference type="PANTHER" id="PTHR45828">
    <property type="entry name" value="CYTOCHROME B561/FERRIC REDUCTASE TRANSMEMBRANE"/>
    <property type="match status" value="1"/>
</dbReference>
<dbReference type="Pfam" id="PF02014">
    <property type="entry name" value="Reeler"/>
    <property type="match status" value="1"/>
</dbReference>
<sequence length="162" mass="18026">MLMIVGLLSLCFNYGQSMSEGAPITACGDMFPSHGFPTQYTSPPYKITFEPPEYSPGQDIKVSLEKTTKLGFKGFLLMFRDSDDFITGSFKKHGEDEFNSVACDNPDDTVAITHVSSAVKKKVSFIWKAPDDASGPVTLKWTVVQEYGMYWVDQQITLNEAE</sequence>
<dbReference type="PROSITE" id="PS51019">
    <property type="entry name" value="REELIN"/>
    <property type="match status" value="1"/>
</dbReference>
<evidence type="ECO:0000313" key="9">
    <source>
        <dbReference type="EMBL" id="CAH1788105.1"/>
    </source>
</evidence>
<evidence type="ECO:0000256" key="7">
    <source>
        <dbReference type="ARBA" id="ARBA00022859"/>
    </source>
</evidence>
<dbReference type="EMBL" id="CAIIXF020000007">
    <property type="protein sequence ID" value="CAH1788105.1"/>
    <property type="molecule type" value="Genomic_DNA"/>
</dbReference>
<dbReference type="InterPro" id="IPR002861">
    <property type="entry name" value="Reeler_dom"/>
</dbReference>
<keyword evidence="3" id="KW-0964">Secreted</keyword>
<comment type="subcellular location">
    <subcellularLocation>
        <location evidence="1">Secreted</location>
    </subcellularLocation>
</comment>
<dbReference type="GO" id="GO:0045087">
    <property type="term" value="P:innate immune response"/>
    <property type="evidence" value="ECO:0007669"/>
    <property type="project" value="UniProtKB-KW"/>
</dbReference>
<evidence type="ECO:0000256" key="2">
    <source>
        <dbReference type="ARBA" id="ARBA00008501"/>
    </source>
</evidence>
<evidence type="ECO:0000256" key="8">
    <source>
        <dbReference type="ARBA" id="ARBA00023022"/>
    </source>
</evidence>
<proteinExistence type="inferred from homology"/>
<dbReference type="PANTHER" id="PTHR45828:SF9">
    <property type="entry name" value="CELL WALL INTEGRITY AND STRESS RESPONSE COMPONENT 4-LIKE-RELATED"/>
    <property type="match status" value="1"/>
</dbReference>
<keyword evidence="5" id="KW-0399">Innate immunity</keyword>
<dbReference type="GO" id="GO:0005576">
    <property type="term" value="C:extracellular region"/>
    <property type="evidence" value="ECO:0007669"/>
    <property type="project" value="UniProtKB-SubCell"/>
</dbReference>
<keyword evidence="7" id="KW-0391">Immunity</keyword>
<evidence type="ECO:0000256" key="1">
    <source>
        <dbReference type="ARBA" id="ARBA00004613"/>
    </source>
</evidence>
<evidence type="ECO:0000256" key="6">
    <source>
        <dbReference type="ARBA" id="ARBA00022729"/>
    </source>
</evidence>
<keyword evidence="8" id="KW-0044">Antibiotic</keyword>
<dbReference type="InterPro" id="IPR051237">
    <property type="entry name" value="Ferric-chelate_Red/DefProt"/>
</dbReference>
<comment type="similarity">
    <text evidence="2">Belongs to the insect defense protein family.</text>
</comment>
<accession>A0A8J1UGT9</accession>